<sequence length="764" mass="84883">MTEESKTVTAGRGAGDLTASYCVHDWIVALAVILAVWAILIIYKYIQTVRAKRLQDGVHTKLETDRDDRKDTTNEENVSSTEKCKVVPDTLKNCEEEEWRSEPVDGDEEPIGEIPVTSEDAEDNIMNPTITNKEVEGIVNILTMPNVDRSCGTEKPLPECPGDDTICFKENLVDILTLTDLQEPGELCDTKTKETENRTTNFCDVETAIEMHLTEAPPELRCEVEMGEVEHPGAFTGSVVFAKEPQEEMPVTKLAMPDVDNHLPDNLCNTEIEEIKCTEYMTSCVANKPEDDKLEMPLSDTKLQSEMGEIECLNFSTGCYVAVANTLESRNVPKLGTTNEELELEHLLNIEEEVKCLDDAYCQVSSGDMGKEPGYVVKTMEEKVECLYDKQIHQNPEHLGEYLLESDPDCKESNNVCEEQTSVVQFLGHDRDAVVEEALEYVAEVEPEVTLSDCEHVKVCDAVLEEAPGPVLLLDATMPVGVATEPQEESCTVVLLERGSGVKVEDVEHPDADITSHKKVDSKMYSVEDDTVIVADLGTTGCVPHDCAVEGLIEAGDGGAVSEEVEGDESSARLMEESHEKIEINIMEATMDCNEWIAASASDREELMDSVKTLGELKQRRHQTDDPPHDSAGSVKQVKEARATFESFDGGLHGKKMAAVLPIKHKSIRVRFSIHYHTHSPQQELAVTGNLPELGSWKGFVPLERGQGGFWVSSFLLPVERQVEWKFVLVEDGMIKRWEECVNRCLETGSGGEELVLSKWWGFH</sequence>
<evidence type="ECO:0000313" key="2">
    <source>
        <dbReference type="Proteomes" id="UP001157502"/>
    </source>
</evidence>
<comment type="caution">
    <text evidence="1">The sequence shown here is derived from an EMBL/GenBank/DDBJ whole genome shotgun (WGS) entry which is preliminary data.</text>
</comment>
<accession>A0ACC2GV52</accession>
<reference evidence="1" key="1">
    <citation type="submission" date="2021-05" db="EMBL/GenBank/DDBJ databases">
        <authorList>
            <person name="Pan Q."/>
            <person name="Jouanno E."/>
            <person name="Zahm M."/>
            <person name="Klopp C."/>
            <person name="Cabau C."/>
            <person name="Louis A."/>
            <person name="Berthelot C."/>
            <person name="Parey E."/>
            <person name="Roest Crollius H."/>
            <person name="Montfort J."/>
            <person name="Robinson-Rechavi M."/>
            <person name="Bouchez O."/>
            <person name="Lampietro C."/>
            <person name="Lopez Roques C."/>
            <person name="Donnadieu C."/>
            <person name="Postlethwait J."/>
            <person name="Bobe J."/>
            <person name="Dillon D."/>
            <person name="Chandos A."/>
            <person name="von Hippel F."/>
            <person name="Guiguen Y."/>
        </authorList>
    </citation>
    <scope>NUCLEOTIDE SEQUENCE</scope>
    <source>
        <strain evidence="1">YG-Jan2019</strain>
    </source>
</reference>
<proteinExistence type="predicted"/>
<dbReference type="EMBL" id="CM055736">
    <property type="protein sequence ID" value="KAJ8007410.1"/>
    <property type="molecule type" value="Genomic_DNA"/>
</dbReference>
<dbReference type="Proteomes" id="UP001157502">
    <property type="component" value="Chromosome 9"/>
</dbReference>
<evidence type="ECO:0000313" key="1">
    <source>
        <dbReference type="EMBL" id="KAJ8007410.1"/>
    </source>
</evidence>
<gene>
    <name evidence="1" type="ORF">DPEC_G00117210</name>
</gene>
<organism evidence="1 2">
    <name type="scientific">Dallia pectoralis</name>
    <name type="common">Alaska blackfish</name>
    <dbReference type="NCBI Taxonomy" id="75939"/>
    <lineage>
        <taxon>Eukaryota</taxon>
        <taxon>Metazoa</taxon>
        <taxon>Chordata</taxon>
        <taxon>Craniata</taxon>
        <taxon>Vertebrata</taxon>
        <taxon>Euteleostomi</taxon>
        <taxon>Actinopterygii</taxon>
        <taxon>Neopterygii</taxon>
        <taxon>Teleostei</taxon>
        <taxon>Protacanthopterygii</taxon>
        <taxon>Esociformes</taxon>
        <taxon>Umbridae</taxon>
        <taxon>Dallia</taxon>
    </lineage>
</organism>
<protein>
    <submittedName>
        <fullName evidence="1">Uncharacterized protein</fullName>
    </submittedName>
</protein>
<keyword evidence="2" id="KW-1185">Reference proteome</keyword>
<name>A0ACC2GV52_DALPE</name>